<comment type="caution">
    <text evidence="11">The sequence shown here is derived from an EMBL/GenBank/DDBJ whole genome shotgun (WGS) entry which is preliminary data.</text>
</comment>
<dbReference type="GO" id="GO:0005737">
    <property type="term" value="C:cytoplasm"/>
    <property type="evidence" value="ECO:0007669"/>
    <property type="project" value="TreeGrafter"/>
</dbReference>
<dbReference type="AlphaFoldDB" id="A0A5B6UF56"/>
<keyword evidence="12" id="KW-1185">Reference proteome</keyword>
<dbReference type="Proteomes" id="UP000325315">
    <property type="component" value="Unassembled WGS sequence"/>
</dbReference>
<dbReference type="EMBL" id="SMMG02000011">
    <property type="protein sequence ID" value="KAA3456690.1"/>
    <property type="molecule type" value="Genomic_DNA"/>
</dbReference>
<gene>
    <name evidence="11" type="ORF">EPI10_003463</name>
</gene>
<evidence type="ECO:0000256" key="5">
    <source>
        <dbReference type="ARBA" id="ARBA00022771"/>
    </source>
</evidence>
<dbReference type="SUPFAM" id="SSF57850">
    <property type="entry name" value="RING/U-box"/>
    <property type="match status" value="1"/>
</dbReference>
<dbReference type="PROSITE" id="PS50089">
    <property type="entry name" value="ZF_RING_2"/>
    <property type="match status" value="1"/>
</dbReference>
<name>A0A5B6UF56_9ROSI</name>
<organism evidence="11 12">
    <name type="scientific">Gossypium australe</name>
    <dbReference type="NCBI Taxonomy" id="47621"/>
    <lineage>
        <taxon>Eukaryota</taxon>
        <taxon>Viridiplantae</taxon>
        <taxon>Streptophyta</taxon>
        <taxon>Embryophyta</taxon>
        <taxon>Tracheophyta</taxon>
        <taxon>Spermatophyta</taxon>
        <taxon>Magnoliopsida</taxon>
        <taxon>eudicotyledons</taxon>
        <taxon>Gunneridae</taxon>
        <taxon>Pentapetalae</taxon>
        <taxon>rosids</taxon>
        <taxon>malvids</taxon>
        <taxon>Malvales</taxon>
        <taxon>Malvaceae</taxon>
        <taxon>Malvoideae</taxon>
        <taxon>Gossypium</taxon>
    </lineage>
</organism>
<keyword evidence="3" id="KW-0808">Transferase</keyword>
<dbReference type="InterPro" id="IPR039525">
    <property type="entry name" value="RNF126-like_zinc-ribbon"/>
</dbReference>
<dbReference type="GO" id="GO:0061630">
    <property type="term" value="F:ubiquitin protein ligase activity"/>
    <property type="evidence" value="ECO:0007669"/>
    <property type="project" value="UniProtKB-EC"/>
</dbReference>
<evidence type="ECO:0000256" key="7">
    <source>
        <dbReference type="ARBA" id="ARBA00022833"/>
    </source>
</evidence>
<evidence type="ECO:0000259" key="10">
    <source>
        <dbReference type="PROSITE" id="PS50089"/>
    </source>
</evidence>
<dbReference type="GO" id="GO:0016567">
    <property type="term" value="P:protein ubiquitination"/>
    <property type="evidence" value="ECO:0007669"/>
    <property type="project" value="TreeGrafter"/>
</dbReference>
<dbReference type="InterPro" id="IPR001841">
    <property type="entry name" value="Znf_RING"/>
</dbReference>
<evidence type="ECO:0000256" key="6">
    <source>
        <dbReference type="ARBA" id="ARBA00022786"/>
    </source>
</evidence>
<comment type="catalytic activity">
    <reaction evidence="1">
        <text>S-ubiquitinyl-[E2 ubiquitin-conjugating enzyme]-L-cysteine + [acceptor protein]-L-lysine = [E2 ubiquitin-conjugating enzyme]-L-cysteine + N(6)-ubiquitinyl-[acceptor protein]-L-lysine.</text>
        <dbReference type="EC" id="2.3.2.27"/>
    </reaction>
</comment>
<dbReference type="Pfam" id="PF13639">
    <property type="entry name" value="zf-RING_2"/>
    <property type="match status" value="1"/>
</dbReference>
<protein>
    <recommendedName>
        <fullName evidence="2">RING-type E3 ubiquitin transferase</fullName>
        <ecNumber evidence="2">2.3.2.27</ecNumber>
    </recommendedName>
</protein>
<evidence type="ECO:0000313" key="11">
    <source>
        <dbReference type="EMBL" id="KAA3456690.1"/>
    </source>
</evidence>
<feature type="region of interest" description="Disordered" evidence="9">
    <location>
        <begin position="96"/>
        <end position="115"/>
    </location>
</feature>
<dbReference type="EC" id="2.3.2.27" evidence="2"/>
<dbReference type="PANTHER" id="PTHR15710">
    <property type="entry name" value="E3 UBIQUITIN-PROTEIN LIGASE PRAJA"/>
    <property type="match status" value="1"/>
</dbReference>
<evidence type="ECO:0000256" key="3">
    <source>
        <dbReference type="ARBA" id="ARBA00022679"/>
    </source>
</evidence>
<keyword evidence="4" id="KW-0479">Metal-binding</keyword>
<proteinExistence type="predicted"/>
<dbReference type="Pfam" id="PF06547">
    <property type="entry name" value="DUF1117"/>
    <property type="match status" value="1"/>
</dbReference>
<dbReference type="InterPro" id="IPR010543">
    <property type="entry name" value="DUF1117"/>
</dbReference>
<keyword evidence="6" id="KW-0833">Ubl conjugation pathway</keyword>
<dbReference type="SMART" id="SM00184">
    <property type="entry name" value="RING"/>
    <property type="match status" value="1"/>
</dbReference>
<feature type="region of interest" description="Disordered" evidence="9">
    <location>
        <begin position="327"/>
        <end position="346"/>
    </location>
</feature>
<evidence type="ECO:0000313" key="12">
    <source>
        <dbReference type="Proteomes" id="UP000325315"/>
    </source>
</evidence>
<dbReference type="GO" id="GO:0008270">
    <property type="term" value="F:zinc ion binding"/>
    <property type="evidence" value="ECO:0007669"/>
    <property type="project" value="UniProtKB-KW"/>
</dbReference>
<feature type="domain" description="RING-type" evidence="10">
    <location>
        <begin position="191"/>
        <end position="232"/>
    </location>
</feature>
<dbReference type="OrthoDB" id="8062037at2759"/>
<sequence>MSSTSSYWCYSCTRLVRVVILDSGSNDAVVCPYCDGGFIEEIESSDNHNRRFPAMYMITSNDNSRQNSNRARNLVFRRNRRGSVDRSNINPIIVLRGSTDDENGSTNGNRNSNSGFGFFYDDGSGSGLRPIPTSMSESLMGLGFDRLLEQLSQIEITGLGQPENPPASKSAIESMPTVQIEKAHVCSETHCAVCKEPFELGSEAREMPCKHIYHEDCIIPWLALRNSCPLCRHELPSDRSESNDEASETVGLSIWRLPGGVFAVGRFRGEREVPVVYTEMDGGFGESGSESGSGHGAARRVSWVGVRRRENGFRRVVRNVTSFLRGLRSQPSHRGNEESGGLTRSGSTSMFRRLQCSFMLFSSRLFAKNLLIRQQEERNGIKSNNISSLSIFEGNGEDWAT</sequence>
<keyword evidence="7" id="KW-0862">Zinc</keyword>
<evidence type="ECO:0000256" key="4">
    <source>
        <dbReference type="ARBA" id="ARBA00022723"/>
    </source>
</evidence>
<dbReference type="PANTHER" id="PTHR15710:SF217">
    <property type="entry name" value="E3 UBIQUITIN-PROTEIN LIGASE RDUF2"/>
    <property type="match status" value="1"/>
</dbReference>
<evidence type="ECO:0000256" key="2">
    <source>
        <dbReference type="ARBA" id="ARBA00012483"/>
    </source>
</evidence>
<dbReference type="Gene3D" id="3.30.40.10">
    <property type="entry name" value="Zinc/RING finger domain, C3HC4 (zinc finger)"/>
    <property type="match status" value="1"/>
</dbReference>
<keyword evidence="5 8" id="KW-0863">Zinc-finger</keyword>
<evidence type="ECO:0000256" key="1">
    <source>
        <dbReference type="ARBA" id="ARBA00000900"/>
    </source>
</evidence>
<evidence type="ECO:0000256" key="9">
    <source>
        <dbReference type="SAM" id="MobiDB-lite"/>
    </source>
</evidence>
<dbReference type="InterPro" id="IPR013083">
    <property type="entry name" value="Znf_RING/FYVE/PHD"/>
</dbReference>
<accession>A0A5B6UF56</accession>
<reference evidence="12" key="1">
    <citation type="journal article" date="2019" name="Plant Biotechnol. J.">
        <title>Genome sequencing of the Australian wild diploid species Gossypium australe highlights disease resistance and delayed gland morphogenesis.</title>
        <authorList>
            <person name="Cai Y."/>
            <person name="Cai X."/>
            <person name="Wang Q."/>
            <person name="Wang P."/>
            <person name="Zhang Y."/>
            <person name="Cai C."/>
            <person name="Xu Y."/>
            <person name="Wang K."/>
            <person name="Zhou Z."/>
            <person name="Wang C."/>
            <person name="Geng S."/>
            <person name="Li B."/>
            <person name="Dong Q."/>
            <person name="Hou Y."/>
            <person name="Wang H."/>
            <person name="Ai P."/>
            <person name="Liu Z."/>
            <person name="Yi F."/>
            <person name="Sun M."/>
            <person name="An G."/>
            <person name="Cheng J."/>
            <person name="Zhang Y."/>
            <person name="Shi Q."/>
            <person name="Xie Y."/>
            <person name="Shi X."/>
            <person name="Chang Y."/>
            <person name="Huang F."/>
            <person name="Chen Y."/>
            <person name="Hong S."/>
            <person name="Mi L."/>
            <person name="Sun Q."/>
            <person name="Zhang L."/>
            <person name="Zhou B."/>
            <person name="Peng R."/>
            <person name="Zhang X."/>
            <person name="Liu F."/>
        </authorList>
    </citation>
    <scope>NUCLEOTIDE SEQUENCE [LARGE SCALE GENOMIC DNA]</scope>
    <source>
        <strain evidence="12">cv. PA1801</strain>
    </source>
</reference>
<dbReference type="Pfam" id="PF14369">
    <property type="entry name" value="Zn_ribbon_19"/>
    <property type="match status" value="1"/>
</dbReference>
<dbReference type="FunFam" id="3.30.40.10:FF:000022">
    <property type="entry name" value="E3 ubiquitin-protein ligase RING1-like"/>
    <property type="match status" value="1"/>
</dbReference>
<dbReference type="CDD" id="cd16667">
    <property type="entry name" value="RING-H2_RNF126-like"/>
    <property type="match status" value="1"/>
</dbReference>
<feature type="compositionally biased region" description="Low complexity" evidence="9">
    <location>
        <begin position="104"/>
        <end position="115"/>
    </location>
</feature>
<evidence type="ECO:0000256" key="8">
    <source>
        <dbReference type="PROSITE-ProRule" id="PRU00175"/>
    </source>
</evidence>